<dbReference type="PANTHER" id="PTHR43806:SF58">
    <property type="entry name" value="ALKALINE PROTEASE 1-RELATED"/>
    <property type="match status" value="1"/>
</dbReference>
<dbReference type="Pfam" id="PF05922">
    <property type="entry name" value="Inhibitor_I9"/>
    <property type="match status" value="1"/>
</dbReference>
<keyword evidence="11" id="KW-1185">Reference proteome</keyword>
<sequence>MKFLLIVLFAAAVSGLAPLYTQKDKIEGSYLVTLKGNVDVKSAVATIRALPLFSTLGGRIDREYTVLNGFAATLSGKALDLIRRLDFVEFVEEDQMMYASVEWGLDRIDQRSLPLNNGYSAKGTGSGVTVYVIDTGINPSHNDFGSRASTSSSMDFHSNPNSGIDCNGHGTHCAGTVGGSSYGVAKSVTLKGVRVLGCFGSGSNSGVVSGIDYVAGLSGKRVASMSLGGGASLTTDNAVTRLYNSGAPVIVAAGNENQDACNVSPARAANAYTVGATDDSDTIASFSNYGSCVDIFAPGVDIRSASHSSNSGSATMSGTSMACPHVAGGAALECGSLSCNPSSIYSALSNNASSNKISGLTFSKSSSPNLLLYVA</sequence>
<reference evidence="10 11" key="1">
    <citation type="journal article" date="2017" name="PLoS Biol.">
        <title>The sea cucumber genome provides insights into morphological evolution and visceral regeneration.</title>
        <authorList>
            <person name="Zhang X."/>
            <person name="Sun L."/>
            <person name="Yuan J."/>
            <person name="Sun Y."/>
            <person name="Gao Y."/>
            <person name="Zhang L."/>
            <person name="Li S."/>
            <person name="Dai H."/>
            <person name="Hamel J.F."/>
            <person name="Liu C."/>
            <person name="Yu Y."/>
            <person name="Liu S."/>
            <person name="Lin W."/>
            <person name="Guo K."/>
            <person name="Jin S."/>
            <person name="Xu P."/>
            <person name="Storey K.B."/>
            <person name="Huan P."/>
            <person name="Zhang T."/>
            <person name="Zhou Y."/>
            <person name="Zhang J."/>
            <person name="Lin C."/>
            <person name="Li X."/>
            <person name="Xing L."/>
            <person name="Huo D."/>
            <person name="Sun M."/>
            <person name="Wang L."/>
            <person name="Mercier A."/>
            <person name="Li F."/>
            <person name="Yang H."/>
            <person name="Xiang J."/>
        </authorList>
    </citation>
    <scope>NUCLEOTIDE SEQUENCE [LARGE SCALE GENOMIC DNA]</scope>
    <source>
        <strain evidence="10">Shaxun</strain>
        <tissue evidence="10">Muscle</tissue>
    </source>
</reference>
<organism evidence="10 11">
    <name type="scientific">Stichopus japonicus</name>
    <name type="common">Sea cucumber</name>
    <dbReference type="NCBI Taxonomy" id="307972"/>
    <lineage>
        <taxon>Eukaryota</taxon>
        <taxon>Metazoa</taxon>
        <taxon>Echinodermata</taxon>
        <taxon>Eleutherozoa</taxon>
        <taxon>Echinozoa</taxon>
        <taxon>Holothuroidea</taxon>
        <taxon>Aspidochirotacea</taxon>
        <taxon>Aspidochirotida</taxon>
        <taxon>Stichopodidae</taxon>
        <taxon>Apostichopus</taxon>
    </lineage>
</organism>
<gene>
    <name evidence="10" type="ORF">BSL78_25086</name>
</gene>
<dbReference type="PROSITE" id="PS51892">
    <property type="entry name" value="SUBTILASE"/>
    <property type="match status" value="1"/>
</dbReference>
<evidence type="ECO:0000256" key="7">
    <source>
        <dbReference type="SAM" id="SignalP"/>
    </source>
</evidence>
<feature type="domain" description="Inhibitor I9" evidence="9">
    <location>
        <begin position="57"/>
        <end position="98"/>
    </location>
</feature>
<feature type="active site" description="Charge relay system" evidence="5">
    <location>
        <position position="320"/>
    </location>
</feature>
<dbReference type="Gene3D" id="3.40.50.200">
    <property type="entry name" value="Peptidase S8/S53 domain"/>
    <property type="match status" value="1"/>
</dbReference>
<keyword evidence="2 5" id="KW-0645">Protease</keyword>
<evidence type="ECO:0000256" key="1">
    <source>
        <dbReference type="ARBA" id="ARBA00011073"/>
    </source>
</evidence>
<dbReference type="Gene3D" id="3.30.70.80">
    <property type="entry name" value="Peptidase S8 propeptide/proteinase inhibitor I9"/>
    <property type="match status" value="1"/>
</dbReference>
<dbReference type="GO" id="GO:0004252">
    <property type="term" value="F:serine-type endopeptidase activity"/>
    <property type="evidence" value="ECO:0007669"/>
    <property type="project" value="UniProtKB-UniRule"/>
</dbReference>
<evidence type="ECO:0000256" key="4">
    <source>
        <dbReference type="ARBA" id="ARBA00022825"/>
    </source>
</evidence>
<protein>
    <submittedName>
        <fullName evidence="10">Proprotein convertase subtilisin/kexin type 9</fullName>
    </submittedName>
</protein>
<dbReference type="InterPro" id="IPR010259">
    <property type="entry name" value="S8pro/Inhibitor_I9"/>
</dbReference>
<dbReference type="InterPro" id="IPR023828">
    <property type="entry name" value="Peptidase_S8_Ser-AS"/>
</dbReference>
<dbReference type="GO" id="GO:0005615">
    <property type="term" value="C:extracellular space"/>
    <property type="evidence" value="ECO:0007669"/>
    <property type="project" value="TreeGrafter"/>
</dbReference>
<evidence type="ECO:0000256" key="2">
    <source>
        <dbReference type="ARBA" id="ARBA00022670"/>
    </source>
</evidence>
<dbReference type="Proteomes" id="UP000230750">
    <property type="component" value="Unassembled WGS sequence"/>
</dbReference>
<dbReference type="InterPro" id="IPR050131">
    <property type="entry name" value="Peptidase_S8_subtilisin-like"/>
</dbReference>
<dbReference type="OrthoDB" id="206201at2759"/>
<dbReference type="FunFam" id="3.40.50.200:FF:000014">
    <property type="entry name" value="Proteinase K"/>
    <property type="match status" value="1"/>
</dbReference>
<evidence type="ECO:0000259" key="8">
    <source>
        <dbReference type="Pfam" id="PF00082"/>
    </source>
</evidence>
<evidence type="ECO:0000256" key="6">
    <source>
        <dbReference type="RuleBase" id="RU003355"/>
    </source>
</evidence>
<dbReference type="EMBL" id="MRZV01001409">
    <property type="protein sequence ID" value="PIK38071.1"/>
    <property type="molecule type" value="Genomic_DNA"/>
</dbReference>
<keyword evidence="7" id="KW-0732">Signal</keyword>
<dbReference type="GO" id="GO:0006508">
    <property type="term" value="P:proteolysis"/>
    <property type="evidence" value="ECO:0007669"/>
    <property type="project" value="UniProtKB-KW"/>
</dbReference>
<comment type="caution">
    <text evidence="10">The sequence shown here is derived from an EMBL/GenBank/DDBJ whole genome shotgun (WGS) entry which is preliminary data.</text>
</comment>
<dbReference type="STRING" id="307972.A0A2G8JQL7"/>
<dbReference type="InterPro" id="IPR037045">
    <property type="entry name" value="S8pro/Inhibitor_I9_sf"/>
</dbReference>
<feature type="domain" description="Peptidase S8/S53" evidence="8">
    <location>
        <begin position="125"/>
        <end position="352"/>
    </location>
</feature>
<dbReference type="InterPro" id="IPR036852">
    <property type="entry name" value="Peptidase_S8/S53_dom_sf"/>
</dbReference>
<dbReference type="InterPro" id="IPR023827">
    <property type="entry name" value="Peptidase_S8_Asp-AS"/>
</dbReference>
<feature type="signal peptide" evidence="7">
    <location>
        <begin position="1"/>
        <end position="15"/>
    </location>
</feature>
<dbReference type="SUPFAM" id="SSF54897">
    <property type="entry name" value="Protease propeptides/inhibitors"/>
    <property type="match status" value="1"/>
</dbReference>
<evidence type="ECO:0000259" key="9">
    <source>
        <dbReference type="Pfam" id="PF05922"/>
    </source>
</evidence>
<feature type="active site" description="Charge relay system" evidence="5">
    <location>
        <position position="169"/>
    </location>
</feature>
<evidence type="ECO:0000313" key="11">
    <source>
        <dbReference type="Proteomes" id="UP000230750"/>
    </source>
</evidence>
<name>A0A2G8JQL7_STIJA</name>
<comment type="similarity">
    <text evidence="1 5 6">Belongs to the peptidase S8 family.</text>
</comment>
<feature type="chain" id="PRO_5013809040" evidence="7">
    <location>
        <begin position="16"/>
        <end position="375"/>
    </location>
</feature>
<dbReference type="InterPro" id="IPR034193">
    <property type="entry name" value="PCSK9_ProteinaseK-like"/>
</dbReference>
<dbReference type="PANTHER" id="PTHR43806">
    <property type="entry name" value="PEPTIDASE S8"/>
    <property type="match status" value="1"/>
</dbReference>
<dbReference type="InterPro" id="IPR022398">
    <property type="entry name" value="Peptidase_S8_His-AS"/>
</dbReference>
<dbReference type="PROSITE" id="PS00138">
    <property type="entry name" value="SUBTILASE_SER"/>
    <property type="match status" value="1"/>
</dbReference>
<dbReference type="CDD" id="cd04077">
    <property type="entry name" value="Peptidases_S8_PCSK9_ProteinaseK_like"/>
    <property type="match status" value="1"/>
</dbReference>
<dbReference type="SUPFAM" id="SSF52743">
    <property type="entry name" value="Subtilisin-like"/>
    <property type="match status" value="1"/>
</dbReference>
<proteinExistence type="inferred from homology"/>
<dbReference type="PROSITE" id="PS00136">
    <property type="entry name" value="SUBTILASE_ASP"/>
    <property type="match status" value="1"/>
</dbReference>
<dbReference type="InterPro" id="IPR015500">
    <property type="entry name" value="Peptidase_S8_subtilisin-rel"/>
</dbReference>
<dbReference type="PRINTS" id="PR00723">
    <property type="entry name" value="SUBTILISIN"/>
</dbReference>
<dbReference type="AlphaFoldDB" id="A0A2G8JQL7"/>
<feature type="active site" description="Charge relay system" evidence="5">
    <location>
        <position position="134"/>
    </location>
</feature>
<evidence type="ECO:0000256" key="5">
    <source>
        <dbReference type="PROSITE-ProRule" id="PRU01240"/>
    </source>
</evidence>
<dbReference type="Pfam" id="PF00082">
    <property type="entry name" value="Peptidase_S8"/>
    <property type="match status" value="1"/>
</dbReference>
<dbReference type="InterPro" id="IPR000209">
    <property type="entry name" value="Peptidase_S8/S53_dom"/>
</dbReference>
<evidence type="ECO:0000313" key="10">
    <source>
        <dbReference type="EMBL" id="PIK38071.1"/>
    </source>
</evidence>
<evidence type="ECO:0000256" key="3">
    <source>
        <dbReference type="ARBA" id="ARBA00022801"/>
    </source>
</evidence>
<dbReference type="PROSITE" id="PS00137">
    <property type="entry name" value="SUBTILASE_HIS"/>
    <property type="match status" value="1"/>
</dbReference>
<accession>A0A2G8JQL7</accession>
<keyword evidence="3 5" id="KW-0378">Hydrolase</keyword>
<keyword evidence="4 5" id="KW-0720">Serine protease</keyword>